<dbReference type="InterPro" id="IPR016039">
    <property type="entry name" value="Thiolase-like"/>
</dbReference>
<gene>
    <name evidence="22" type="ORF">Trichorick_01131</name>
</gene>
<keyword evidence="6" id="KW-0536">Nodulation</keyword>
<dbReference type="InterPro" id="IPR014031">
    <property type="entry name" value="Ketoacyl_synth_C"/>
</dbReference>
<keyword evidence="16 19" id="KW-0275">Fatty acid biosynthesis</keyword>
<dbReference type="RefSeq" id="WP_323738015.1">
    <property type="nucleotide sequence ID" value="NZ_CP112932.1"/>
</dbReference>
<comment type="function">
    <text evidence="18">Proposed to synthesize NOD factor fatty acyl chain. Involved in the synthesis of a highly unsaturated fatty acid moiety, which forms part of a lipo-oligosaccharide that is responsible for host specificity.</text>
</comment>
<dbReference type="SMART" id="SM00825">
    <property type="entry name" value="PKS_KS"/>
    <property type="match status" value="1"/>
</dbReference>
<keyword evidence="13" id="KW-1133">Transmembrane helix</keyword>
<sequence>MSERRVVITGIGLVTPLGINVDTSWSAILQGKSGVKKITKFDTSYSSCKIAGLVDDNSSNGFNPERVISARDVRKMDVFIQYGIDAAVQAVEDSGWKPEDEMSRDRTGLILGSGIGGLKMIEETAIAFHQSSNKKVSPYFIPASLINLLSGHVAIKYGFTGPNHAVVTACSTGANAIGDASRIIKYGDADVMVAGGAEAPITPIGLAGFAAAKALSTRYNDTPEIASRPWDQERDGFIMGEGAGVVVLEEYAHAKARGAKIYAEIIGYGLTGDAYHITSPHPEGRGAYRAMSNALSDAKITTADIDYINAHGTSTPPGDAIELAAVERLFANYSNKILMSSTKSATGHLLGAAGSVELIFSILSMRDQVAPPTLNLHNPITTPIDLVPIVAKPRKINYVLSNSFGFGGTNASLVIKKL</sequence>
<protein>
    <recommendedName>
        <fullName evidence="5 19">3-oxoacyl-[acyl-carrier-protein] synthase 2</fullName>
        <ecNumber evidence="4 19">2.3.1.179</ecNumber>
    </recommendedName>
</protein>
<dbReference type="NCBIfam" id="NF005589">
    <property type="entry name" value="PRK07314.1"/>
    <property type="match status" value="1"/>
</dbReference>
<dbReference type="PANTHER" id="PTHR11712">
    <property type="entry name" value="POLYKETIDE SYNTHASE-RELATED"/>
    <property type="match status" value="1"/>
</dbReference>
<feature type="domain" description="Ketosynthase family 3 (KS3)" evidence="21">
    <location>
        <begin position="3"/>
        <end position="417"/>
    </location>
</feature>
<dbReference type="PROSITE" id="PS52004">
    <property type="entry name" value="KS3_2"/>
    <property type="match status" value="1"/>
</dbReference>
<dbReference type="SUPFAM" id="SSF53901">
    <property type="entry name" value="Thiolase-like"/>
    <property type="match status" value="2"/>
</dbReference>
<dbReference type="InterPro" id="IPR000794">
    <property type="entry name" value="Beta-ketoacyl_synthase"/>
</dbReference>
<dbReference type="PANTHER" id="PTHR11712:SF352">
    <property type="entry name" value="3-OXOACYL-[ACYL-CARRIER-PROTEIN] SYNTHASE"/>
    <property type="match status" value="1"/>
</dbReference>
<dbReference type="Pfam" id="PF02801">
    <property type="entry name" value="Ketoacyl-synt_C"/>
    <property type="match status" value="1"/>
</dbReference>
<dbReference type="InterPro" id="IPR014030">
    <property type="entry name" value="Ketoacyl_synth_N"/>
</dbReference>
<dbReference type="NCBIfam" id="NF004970">
    <property type="entry name" value="PRK06333.1"/>
    <property type="match status" value="1"/>
</dbReference>
<comment type="catalytic activity">
    <reaction evidence="19">
        <text>a fatty acyl-[ACP] + malonyl-[ACP] + H(+) = a 3-oxoacyl-[ACP] + holo-[ACP] + CO2</text>
        <dbReference type="Rhea" id="RHEA:22836"/>
        <dbReference type="Rhea" id="RHEA-COMP:9623"/>
        <dbReference type="Rhea" id="RHEA-COMP:9685"/>
        <dbReference type="Rhea" id="RHEA-COMP:9916"/>
        <dbReference type="Rhea" id="RHEA-COMP:14125"/>
        <dbReference type="ChEBI" id="CHEBI:15378"/>
        <dbReference type="ChEBI" id="CHEBI:16526"/>
        <dbReference type="ChEBI" id="CHEBI:64479"/>
        <dbReference type="ChEBI" id="CHEBI:78449"/>
        <dbReference type="ChEBI" id="CHEBI:78776"/>
        <dbReference type="ChEBI" id="CHEBI:138651"/>
    </reaction>
</comment>
<dbReference type="Gene3D" id="3.40.47.10">
    <property type="match status" value="1"/>
</dbReference>
<evidence type="ECO:0000256" key="13">
    <source>
        <dbReference type="ARBA" id="ARBA00022989"/>
    </source>
</evidence>
<comment type="function">
    <text evidence="19">Involved in the type II fatty acid elongation cycle. Catalyzes the elongation of a wide range of acyl-ACP by the addition of two carbons from malonyl-ACP to an acyl acceptor. Can efficiently catalyze the conversion of palmitoleoyl-ACP (cis-hexadec-9-enoyl-ACP) to cis-vaccenoyl-ACP (cis-octadec-11-enoyl-ACP), an essential step in the thermal regulation of fatty acid composition.</text>
</comment>
<keyword evidence="7" id="KW-1003">Cell membrane</keyword>
<evidence type="ECO:0000256" key="19">
    <source>
        <dbReference type="PIRNR" id="PIRNR000447"/>
    </source>
</evidence>
<evidence type="ECO:0000313" key="22">
    <source>
        <dbReference type="EMBL" id="WPY01225.1"/>
    </source>
</evidence>
<keyword evidence="9" id="KW-0997">Cell inner membrane</keyword>
<keyword evidence="23" id="KW-1185">Reference proteome</keyword>
<keyword evidence="8 19" id="KW-0444">Lipid biosynthesis</keyword>
<dbReference type="InterPro" id="IPR017568">
    <property type="entry name" value="3-oxoacyl-ACP_synth-2"/>
</dbReference>
<keyword evidence="14" id="KW-0443">Lipid metabolism</keyword>
<keyword evidence="15" id="KW-0472">Membrane</keyword>
<keyword evidence="10 19" id="KW-0808">Transferase</keyword>
<evidence type="ECO:0000256" key="14">
    <source>
        <dbReference type="ARBA" id="ARBA00023098"/>
    </source>
</evidence>
<name>A0ABZ0UVL5_9RICK</name>
<dbReference type="PROSITE" id="PS00606">
    <property type="entry name" value="KS3_1"/>
    <property type="match status" value="1"/>
</dbReference>
<proteinExistence type="inferred from homology"/>
<dbReference type="PIRSF" id="PIRSF000447">
    <property type="entry name" value="KAS_II"/>
    <property type="match status" value="1"/>
</dbReference>
<evidence type="ECO:0000313" key="23">
    <source>
        <dbReference type="Proteomes" id="UP001326613"/>
    </source>
</evidence>
<evidence type="ECO:0000256" key="4">
    <source>
        <dbReference type="ARBA" id="ARBA00012356"/>
    </source>
</evidence>
<evidence type="ECO:0000256" key="3">
    <source>
        <dbReference type="ARBA" id="ARBA00008467"/>
    </source>
</evidence>
<keyword evidence="17 19" id="KW-0012">Acyltransferase</keyword>
<dbReference type="EC" id="2.3.1.179" evidence="4 19"/>
<evidence type="ECO:0000256" key="7">
    <source>
        <dbReference type="ARBA" id="ARBA00022475"/>
    </source>
</evidence>
<comment type="catalytic activity">
    <reaction evidence="19">
        <text>(9Z)-hexadecenoyl-[ACP] + malonyl-[ACP] + H(+) = 3-oxo-(11Z)-octadecenoyl-[ACP] + holo-[ACP] + CO2</text>
        <dbReference type="Rhea" id="RHEA:55040"/>
        <dbReference type="Rhea" id="RHEA-COMP:9623"/>
        <dbReference type="Rhea" id="RHEA-COMP:9685"/>
        <dbReference type="Rhea" id="RHEA-COMP:10800"/>
        <dbReference type="Rhea" id="RHEA-COMP:14074"/>
        <dbReference type="ChEBI" id="CHEBI:15378"/>
        <dbReference type="ChEBI" id="CHEBI:16526"/>
        <dbReference type="ChEBI" id="CHEBI:64479"/>
        <dbReference type="ChEBI" id="CHEBI:78449"/>
        <dbReference type="ChEBI" id="CHEBI:83989"/>
        <dbReference type="ChEBI" id="CHEBI:138538"/>
        <dbReference type="EC" id="2.3.1.179"/>
    </reaction>
</comment>
<reference evidence="22 23" key="1">
    <citation type="submission" date="2022-10" db="EMBL/GenBank/DDBJ databases">
        <title>Host association and intracellularity evolved multiple times independently in the Rickettsiales.</title>
        <authorList>
            <person name="Castelli M."/>
            <person name="Nardi T."/>
            <person name="Gammuto L."/>
            <person name="Bellinzona G."/>
            <person name="Sabaneyeva E."/>
            <person name="Potekhin A."/>
            <person name="Serra V."/>
            <person name="Petroni G."/>
            <person name="Sassera D."/>
        </authorList>
    </citation>
    <scope>NUCLEOTIDE SEQUENCE [LARGE SCALE GENOMIC DNA]</scope>
    <source>
        <strain evidence="22 23">Kr 154-4</strain>
    </source>
</reference>
<dbReference type="CDD" id="cd00834">
    <property type="entry name" value="KAS_I_II"/>
    <property type="match status" value="1"/>
</dbReference>
<comment type="pathway">
    <text evidence="2 19">Lipid metabolism; fatty acid biosynthesis.</text>
</comment>
<comment type="similarity">
    <text evidence="3 19 20">Belongs to the thiolase-like superfamily. Beta-ketoacyl-ACP synthases family.</text>
</comment>
<dbReference type="EMBL" id="CP112932">
    <property type="protein sequence ID" value="WPY01225.1"/>
    <property type="molecule type" value="Genomic_DNA"/>
</dbReference>
<dbReference type="NCBIfam" id="TIGR03150">
    <property type="entry name" value="fabF"/>
    <property type="match status" value="1"/>
</dbReference>
<evidence type="ECO:0000259" key="21">
    <source>
        <dbReference type="PROSITE" id="PS52004"/>
    </source>
</evidence>
<evidence type="ECO:0000256" key="12">
    <source>
        <dbReference type="ARBA" id="ARBA00022832"/>
    </source>
</evidence>
<evidence type="ECO:0000256" key="18">
    <source>
        <dbReference type="ARBA" id="ARBA00037576"/>
    </source>
</evidence>
<keyword evidence="12" id="KW-0276">Fatty acid metabolism</keyword>
<organism evidence="22 23">
    <name type="scientific">Candidatus Trichorickettsia mobilis</name>
    <dbReference type="NCBI Taxonomy" id="1346319"/>
    <lineage>
        <taxon>Bacteria</taxon>
        <taxon>Pseudomonadati</taxon>
        <taxon>Pseudomonadota</taxon>
        <taxon>Alphaproteobacteria</taxon>
        <taxon>Rickettsiales</taxon>
        <taxon>Rickettsiaceae</taxon>
        <taxon>Rickettsieae</taxon>
        <taxon>Candidatus Trichorickettsia</taxon>
    </lineage>
</organism>
<dbReference type="Pfam" id="PF00109">
    <property type="entry name" value="ketoacyl-synt"/>
    <property type="match status" value="1"/>
</dbReference>
<evidence type="ECO:0000256" key="11">
    <source>
        <dbReference type="ARBA" id="ARBA00022692"/>
    </source>
</evidence>
<comment type="subcellular location">
    <subcellularLocation>
        <location evidence="1">Cell inner membrane</location>
    </subcellularLocation>
</comment>
<dbReference type="InterPro" id="IPR020841">
    <property type="entry name" value="PKS_Beta-ketoAc_synthase_dom"/>
</dbReference>
<evidence type="ECO:0000256" key="8">
    <source>
        <dbReference type="ARBA" id="ARBA00022516"/>
    </source>
</evidence>
<evidence type="ECO:0000256" key="16">
    <source>
        <dbReference type="ARBA" id="ARBA00023160"/>
    </source>
</evidence>
<evidence type="ECO:0000256" key="1">
    <source>
        <dbReference type="ARBA" id="ARBA00004533"/>
    </source>
</evidence>
<evidence type="ECO:0000256" key="15">
    <source>
        <dbReference type="ARBA" id="ARBA00023136"/>
    </source>
</evidence>
<dbReference type="InterPro" id="IPR018201">
    <property type="entry name" value="Ketoacyl_synth_AS"/>
</dbReference>
<evidence type="ECO:0000256" key="17">
    <source>
        <dbReference type="ARBA" id="ARBA00023315"/>
    </source>
</evidence>
<evidence type="ECO:0000256" key="5">
    <source>
        <dbReference type="ARBA" id="ARBA00014657"/>
    </source>
</evidence>
<evidence type="ECO:0000256" key="9">
    <source>
        <dbReference type="ARBA" id="ARBA00022519"/>
    </source>
</evidence>
<dbReference type="Proteomes" id="UP001326613">
    <property type="component" value="Chromosome"/>
</dbReference>
<evidence type="ECO:0000256" key="2">
    <source>
        <dbReference type="ARBA" id="ARBA00005194"/>
    </source>
</evidence>
<evidence type="ECO:0000256" key="6">
    <source>
        <dbReference type="ARBA" id="ARBA00022458"/>
    </source>
</evidence>
<evidence type="ECO:0000256" key="20">
    <source>
        <dbReference type="RuleBase" id="RU003694"/>
    </source>
</evidence>
<evidence type="ECO:0000256" key="10">
    <source>
        <dbReference type="ARBA" id="ARBA00022679"/>
    </source>
</evidence>
<keyword evidence="11" id="KW-0812">Transmembrane</keyword>
<accession>A0ABZ0UVL5</accession>